<comment type="PTM">
    <text evidence="7">4'-phosphopantetheine is transferred from CoA to a specific serine of apo-ACP by AcpS. This modification is essential for activity because fatty acids are bound in thioester linkage to the sulfhydryl of the prosthetic group.</text>
</comment>
<dbReference type="PANTHER" id="PTHR20863:SF76">
    <property type="entry name" value="CARRIER DOMAIN-CONTAINING PROTEIN"/>
    <property type="match status" value="1"/>
</dbReference>
<evidence type="ECO:0000256" key="2">
    <source>
        <dbReference type="ARBA" id="ARBA00022516"/>
    </source>
</evidence>
<dbReference type="GO" id="GO:0000035">
    <property type="term" value="F:acyl binding"/>
    <property type="evidence" value="ECO:0007669"/>
    <property type="project" value="TreeGrafter"/>
</dbReference>
<comment type="PTM">
    <text evidence="9">4'-phosphopantetheine is transferred from CoA to a specific serine of apo-ACP by acpS.</text>
</comment>
<dbReference type="HAMAP" id="MF_01217">
    <property type="entry name" value="Acyl_carrier"/>
    <property type="match status" value="1"/>
</dbReference>
<comment type="pathway">
    <text evidence="7 9">Lipid metabolism; fatty acid biosynthesis.</text>
</comment>
<evidence type="ECO:0000313" key="12">
    <source>
        <dbReference type="Proteomes" id="UP000288812"/>
    </source>
</evidence>
<keyword evidence="5 7" id="KW-0443">Lipid metabolism</keyword>
<dbReference type="Pfam" id="PF00550">
    <property type="entry name" value="PP-binding"/>
    <property type="match status" value="1"/>
</dbReference>
<dbReference type="Gene3D" id="1.10.1200.10">
    <property type="entry name" value="ACP-like"/>
    <property type="match status" value="1"/>
</dbReference>
<accession>A0A437S793</accession>
<keyword evidence="7" id="KW-0963">Cytoplasm</keyword>
<dbReference type="InterPro" id="IPR003231">
    <property type="entry name" value="ACP"/>
</dbReference>
<gene>
    <name evidence="7 11" type="primary">acpP</name>
    <name evidence="11" type="ORF">EF514_05855</name>
</gene>
<evidence type="ECO:0000256" key="1">
    <source>
        <dbReference type="ARBA" id="ARBA00022450"/>
    </source>
</evidence>
<dbReference type="PANTHER" id="PTHR20863">
    <property type="entry name" value="ACYL CARRIER PROTEIN"/>
    <property type="match status" value="1"/>
</dbReference>
<evidence type="ECO:0000256" key="9">
    <source>
        <dbReference type="RuleBase" id="RU003545"/>
    </source>
</evidence>
<organism evidence="11 12">
    <name type="scientific">Anaerosphaera multitolerans</name>
    <dbReference type="NCBI Taxonomy" id="2487351"/>
    <lineage>
        <taxon>Bacteria</taxon>
        <taxon>Bacillati</taxon>
        <taxon>Bacillota</taxon>
        <taxon>Tissierellia</taxon>
        <taxon>Tissierellales</taxon>
        <taxon>Peptoniphilaceae</taxon>
        <taxon>Anaerosphaera</taxon>
    </lineage>
</organism>
<evidence type="ECO:0000256" key="5">
    <source>
        <dbReference type="ARBA" id="ARBA00023098"/>
    </source>
</evidence>
<dbReference type="SUPFAM" id="SSF47336">
    <property type="entry name" value="ACP-like"/>
    <property type="match status" value="1"/>
</dbReference>
<dbReference type="InterPro" id="IPR006162">
    <property type="entry name" value="Ppantetheine_attach_site"/>
</dbReference>
<evidence type="ECO:0000256" key="7">
    <source>
        <dbReference type="HAMAP-Rule" id="MF_01217"/>
    </source>
</evidence>
<comment type="function">
    <text evidence="7 9">Carrier of the growing fatty acid chain in fatty acid biosynthesis.</text>
</comment>
<dbReference type="NCBIfam" id="NF002150">
    <property type="entry name" value="PRK00982.1-4"/>
    <property type="match status" value="1"/>
</dbReference>
<dbReference type="InterPro" id="IPR009081">
    <property type="entry name" value="PP-bd_ACP"/>
</dbReference>
<dbReference type="PROSITE" id="PS50075">
    <property type="entry name" value="CARRIER"/>
    <property type="match status" value="1"/>
</dbReference>
<dbReference type="GO" id="GO:0000036">
    <property type="term" value="F:acyl carrier activity"/>
    <property type="evidence" value="ECO:0007669"/>
    <property type="project" value="UniProtKB-UniRule"/>
</dbReference>
<dbReference type="PROSITE" id="PS00012">
    <property type="entry name" value="PHOSPHOPANTETHEINE"/>
    <property type="match status" value="1"/>
</dbReference>
<name>A0A437S793_9FIRM</name>
<dbReference type="UniPathway" id="UPA00094"/>
<keyword evidence="3 7" id="KW-0597">Phosphoprotein</keyword>
<comment type="caution">
    <text evidence="11">The sequence shown here is derived from an EMBL/GenBank/DDBJ whole genome shotgun (WGS) entry which is preliminary data.</text>
</comment>
<keyword evidence="1 7" id="KW-0596">Phosphopantetheine</keyword>
<evidence type="ECO:0000256" key="8">
    <source>
        <dbReference type="NCBIfam" id="TIGR00517"/>
    </source>
</evidence>
<sequence length="73" mass="8321">MILEDVKELVAENLGCEIEDLKEETNLIEDLNADSLDIVELTMAIEEKFGVQIPDEDLEKVRTIEDIVKYIGK</sequence>
<dbReference type="NCBIfam" id="TIGR00517">
    <property type="entry name" value="acyl_carrier"/>
    <property type="match status" value="1"/>
</dbReference>
<keyword evidence="2 7" id="KW-0444">Lipid biosynthesis</keyword>
<comment type="similarity">
    <text evidence="7">Belongs to the acyl carrier protein (ACP) family.</text>
</comment>
<dbReference type="GO" id="GO:0005829">
    <property type="term" value="C:cytosol"/>
    <property type="evidence" value="ECO:0007669"/>
    <property type="project" value="TreeGrafter"/>
</dbReference>
<evidence type="ECO:0000259" key="10">
    <source>
        <dbReference type="PROSITE" id="PS50075"/>
    </source>
</evidence>
<keyword evidence="4 7" id="KW-0276">Fatty acid metabolism</keyword>
<keyword evidence="6 7" id="KW-0275">Fatty acid biosynthesis</keyword>
<proteinExistence type="inferred from homology"/>
<feature type="modified residue" description="O-(pantetheine 4'-phosphoryl)serine" evidence="7">
    <location>
        <position position="35"/>
    </location>
</feature>
<dbReference type="OrthoDB" id="9804551at2"/>
<dbReference type="AlphaFoldDB" id="A0A437S793"/>
<dbReference type="RefSeq" id="WP_127724494.1">
    <property type="nucleotide sequence ID" value="NZ_RLIH01000006.1"/>
</dbReference>
<feature type="domain" description="Carrier" evidence="10">
    <location>
        <begin position="1"/>
        <end position="73"/>
    </location>
</feature>
<evidence type="ECO:0000256" key="6">
    <source>
        <dbReference type="ARBA" id="ARBA00023160"/>
    </source>
</evidence>
<evidence type="ECO:0000256" key="3">
    <source>
        <dbReference type="ARBA" id="ARBA00022553"/>
    </source>
</evidence>
<keyword evidence="12" id="KW-1185">Reference proteome</keyword>
<dbReference type="NCBIfam" id="NF002148">
    <property type="entry name" value="PRK00982.1-2"/>
    <property type="match status" value="1"/>
</dbReference>
<protein>
    <recommendedName>
        <fullName evidence="7 8">Acyl carrier protein</fullName>
        <shortName evidence="7">ACP</shortName>
    </recommendedName>
</protein>
<dbReference type="EMBL" id="RLIH01000006">
    <property type="protein sequence ID" value="RVU54841.1"/>
    <property type="molecule type" value="Genomic_DNA"/>
</dbReference>
<evidence type="ECO:0000313" key="11">
    <source>
        <dbReference type="EMBL" id="RVU54841.1"/>
    </source>
</evidence>
<dbReference type="Proteomes" id="UP000288812">
    <property type="component" value="Unassembled WGS sequence"/>
</dbReference>
<reference evidence="11 12" key="1">
    <citation type="submission" date="2018-11" db="EMBL/GenBank/DDBJ databases">
        <title>Genome sequencing and assembly of Anaerosphaera sp. nov., GS7-6-2.</title>
        <authorList>
            <person name="Rettenmaier R."/>
            <person name="Liebl W."/>
            <person name="Zverlov V."/>
        </authorList>
    </citation>
    <scope>NUCLEOTIDE SEQUENCE [LARGE SCALE GENOMIC DNA]</scope>
    <source>
        <strain evidence="11 12">GS7-6-2</strain>
    </source>
</reference>
<comment type="subcellular location">
    <subcellularLocation>
        <location evidence="7">Cytoplasm</location>
    </subcellularLocation>
</comment>
<dbReference type="InterPro" id="IPR036736">
    <property type="entry name" value="ACP-like_sf"/>
</dbReference>
<dbReference type="GO" id="GO:0009245">
    <property type="term" value="P:lipid A biosynthetic process"/>
    <property type="evidence" value="ECO:0007669"/>
    <property type="project" value="TreeGrafter"/>
</dbReference>
<dbReference type="GO" id="GO:0016020">
    <property type="term" value="C:membrane"/>
    <property type="evidence" value="ECO:0007669"/>
    <property type="project" value="GOC"/>
</dbReference>
<evidence type="ECO:0000256" key="4">
    <source>
        <dbReference type="ARBA" id="ARBA00022832"/>
    </source>
</evidence>